<evidence type="ECO:0000313" key="1">
    <source>
        <dbReference type="EMBL" id="CAE6443411.1"/>
    </source>
</evidence>
<evidence type="ECO:0000313" key="2">
    <source>
        <dbReference type="Proteomes" id="UP000663853"/>
    </source>
</evidence>
<dbReference type="AlphaFoldDB" id="A0A8H3G8M8"/>
<protein>
    <submittedName>
        <fullName evidence="1">Uncharacterized protein</fullName>
    </submittedName>
</protein>
<organism evidence="1 2">
    <name type="scientific">Rhizoctonia solani</name>
    <dbReference type="NCBI Taxonomy" id="456999"/>
    <lineage>
        <taxon>Eukaryota</taxon>
        <taxon>Fungi</taxon>
        <taxon>Dikarya</taxon>
        <taxon>Basidiomycota</taxon>
        <taxon>Agaricomycotina</taxon>
        <taxon>Agaricomycetes</taxon>
        <taxon>Cantharellales</taxon>
        <taxon>Ceratobasidiaceae</taxon>
        <taxon>Rhizoctonia</taxon>
    </lineage>
</organism>
<reference evidence="1" key="1">
    <citation type="submission" date="2021-01" db="EMBL/GenBank/DDBJ databases">
        <authorList>
            <person name="Kaushik A."/>
        </authorList>
    </citation>
    <scope>NUCLEOTIDE SEQUENCE</scope>
    <source>
        <strain evidence="1">AG6-10EEA</strain>
    </source>
</reference>
<dbReference type="EMBL" id="CAJMXA010000802">
    <property type="protein sequence ID" value="CAE6443411.1"/>
    <property type="molecule type" value="Genomic_DNA"/>
</dbReference>
<proteinExistence type="predicted"/>
<dbReference type="Proteomes" id="UP000663853">
    <property type="component" value="Unassembled WGS sequence"/>
</dbReference>
<name>A0A8H3G8M8_9AGAM</name>
<accession>A0A8H3G8M8</accession>
<comment type="caution">
    <text evidence="1">The sequence shown here is derived from an EMBL/GenBank/DDBJ whole genome shotgun (WGS) entry which is preliminary data.</text>
</comment>
<gene>
    <name evidence="1" type="ORF">RDB_LOCUS39341</name>
</gene>
<sequence length="196" mass="21486">MVTFESLLGPLSIEIPRRAVGIDISAGADSACYYSGALMLQGQELLGPGTPKIVWEGLGYEVGIQQFDITFTSPAHKIKMWHADRPMGSMPMPPETAAVTAAGSHFIAFQPRKWAPNGHIAVEFRITIPHAMFPPPGAVYKFEVTARATVAIVNKDLGQGPDFMRRTAQTVTLELSHQKPGWPFPQQHSPHTRRMA</sequence>